<dbReference type="AlphaFoldDB" id="A0A6J2K1U3"/>
<feature type="region of interest" description="Disordered" evidence="2">
    <location>
        <begin position="541"/>
        <end position="586"/>
    </location>
</feature>
<dbReference type="GO" id="GO:2000058">
    <property type="term" value="P:regulation of ubiquitin-dependent protein catabolic process"/>
    <property type="evidence" value="ECO:0007669"/>
    <property type="project" value="TreeGrafter"/>
</dbReference>
<dbReference type="RefSeq" id="XP_028035643.1">
    <property type="nucleotide sequence ID" value="XM_028179842.1"/>
</dbReference>
<dbReference type="OrthoDB" id="434245at2759"/>
<dbReference type="InterPro" id="IPR011990">
    <property type="entry name" value="TPR-like_helical_dom_sf"/>
</dbReference>
<dbReference type="CDD" id="cd17062">
    <property type="entry name" value="Ubl_NUB1"/>
    <property type="match status" value="1"/>
</dbReference>
<dbReference type="InterPro" id="IPR039749">
    <property type="entry name" value="NUB1"/>
</dbReference>
<dbReference type="GeneID" id="114247039"/>
<dbReference type="PANTHER" id="PTHR12948">
    <property type="entry name" value="NEDD8 ULTIMATE BUSTER-1 BS4 PROTEIN"/>
    <property type="match status" value="1"/>
</dbReference>
<reference evidence="5" key="1">
    <citation type="submission" date="2025-08" db="UniProtKB">
        <authorList>
            <consortium name="RefSeq"/>
        </authorList>
    </citation>
    <scope>IDENTIFICATION</scope>
    <source>
        <tissue evidence="5">Silk gland</tissue>
    </source>
</reference>
<dbReference type="InterPro" id="IPR009060">
    <property type="entry name" value="UBA-like_sf"/>
</dbReference>
<accession>A0A6J2K1U3</accession>
<dbReference type="PANTHER" id="PTHR12948:SF3">
    <property type="entry name" value="NEDD8 ULTIMATE BUSTER 1"/>
    <property type="match status" value="1"/>
</dbReference>
<dbReference type="InterPro" id="IPR041207">
    <property type="entry name" value="NUB1_ubiquitin-like_dom"/>
</dbReference>
<evidence type="ECO:0000313" key="5">
    <source>
        <dbReference type="RefSeq" id="XP_028035643.1"/>
    </source>
</evidence>
<evidence type="ECO:0000256" key="2">
    <source>
        <dbReference type="SAM" id="MobiDB-lite"/>
    </source>
</evidence>
<gene>
    <name evidence="5" type="primary">LOC114247039</name>
</gene>
<feature type="coiled-coil region" evidence="1">
    <location>
        <begin position="338"/>
        <end position="365"/>
    </location>
</feature>
<feature type="compositionally biased region" description="Basic residues" evidence="2">
    <location>
        <begin position="552"/>
        <end position="566"/>
    </location>
</feature>
<dbReference type="InterPro" id="IPR015940">
    <property type="entry name" value="UBA"/>
</dbReference>
<evidence type="ECO:0000313" key="4">
    <source>
        <dbReference type="Proteomes" id="UP000504629"/>
    </source>
</evidence>
<dbReference type="Gene3D" id="1.10.8.10">
    <property type="entry name" value="DNA helicase RuvA subunit, C-terminal domain"/>
    <property type="match status" value="2"/>
</dbReference>
<feature type="domain" description="UBA" evidence="3">
    <location>
        <begin position="363"/>
        <end position="403"/>
    </location>
</feature>
<dbReference type="InterPro" id="IPR029071">
    <property type="entry name" value="Ubiquitin-like_domsf"/>
</dbReference>
<feature type="compositionally biased region" description="Basic and acidic residues" evidence="2">
    <location>
        <begin position="397"/>
        <end position="423"/>
    </location>
</feature>
<proteinExistence type="predicted"/>
<name>A0A6J2K1U3_BOMMA</name>
<keyword evidence="4" id="KW-1185">Reference proteome</keyword>
<evidence type="ECO:0000256" key="1">
    <source>
        <dbReference type="SAM" id="Coils"/>
    </source>
</evidence>
<sequence>MELNLQHEDLLIKLRAKLNEEKIKLWEPPYYQTDNDRSQNLRDLALKYSSQLLQDDETVFSALRELQLHSLDRSKANAEYKETGLATFRVKANVSGQKPVVLKIQKKLEVPGSDLIETVAKEISVGTDRIKLICNGKIIKPTMNLNEQNIKNGVQIMALIMGEAPENVKKENDMYMEMKSTRDDALLLTDCAEELTGDDEYLKLEDQSGKALQLPAAERRSLTVGLALHERGRAAVQQKDYTLALVLLLEADRQFSECSSNLLKSVDNIAVLQLDISWCYLHLQNLASATDVASRLQRAEASFKDTYGENHERLIALKGNAANERVLFMRLYLLQGIVAYHQNKREEARRLFDKAENEMNFLRVDDGSVAALMELGWTRSQARTGLRAAAGHVDRAHQLLEERSEERERERERHRQEREERALGRCADGSPVSAALLAGLLDMGCARRLALLALKNSNNNVAEALYLMQERRELLQDSDASSSDQETPSSDDSTLEPDNKLAAELEAMGYDLDDARIALKLSRNQLGGALDILLGGQLRDVGDPSTSSAAASKKRLRKLKREKREKRRQERDSALKRLKTSVKTEDDDYLDTSLVDEEEFLAKYKSLL</sequence>
<feature type="region of interest" description="Disordered" evidence="2">
    <location>
        <begin position="397"/>
        <end position="425"/>
    </location>
</feature>
<dbReference type="SUPFAM" id="SSF54236">
    <property type="entry name" value="Ubiquitin-like"/>
    <property type="match status" value="1"/>
</dbReference>
<dbReference type="Gene3D" id="3.10.20.90">
    <property type="entry name" value="Phosphatidylinositol 3-kinase Catalytic Subunit, Chain A, domain 1"/>
    <property type="match status" value="1"/>
</dbReference>
<evidence type="ECO:0000259" key="3">
    <source>
        <dbReference type="PROSITE" id="PS50030"/>
    </source>
</evidence>
<dbReference type="CDD" id="cd14291">
    <property type="entry name" value="UBA1_NUB1_like"/>
    <property type="match status" value="1"/>
</dbReference>
<dbReference type="SUPFAM" id="SSF48452">
    <property type="entry name" value="TPR-like"/>
    <property type="match status" value="1"/>
</dbReference>
<dbReference type="KEGG" id="bman:114247039"/>
<dbReference type="PROSITE" id="PS50030">
    <property type="entry name" value="UBA"/>
    <property type="match status" value="2"/>
</dbReference>
<dbReference type="Pfam" id="PF18037">
    <property type="entry name" value="Ubiquitin_5"/>
    <property type="match status" value="1"/>
</dbReference>
<protein>
    <submittedName>
        <fullName evidence="5">NEDD8 ultimate buster 1-like</fullName>
    </submittedName>
</protein>
<keyword evidence="1" id="KW-0175">Coiled coil</keyword>
<feature type="domain" description="UBA" evidence="3">
    <location>
        <begin position="496"/>
        <end position="536"/>
    </location>
</feature>
<dbReference type="SUPFAM" id="SSF46934">
    <property type="entry name" value="UBA-like"/>
    <property type="match status" value="2"/>
</dbReference>
<feature type="region of interest" description="Disordered" evidence="2">
    <location>
        <begin position="475"/>
        <end position="497"/>
    </location>
</feature>
<organism evidence="4 5">
    <name type="scientific">Bombyx mandarina</name>
    <name type="common">Wild silk moth</name>
    <name type="synonym">Wild silkworm</name>
    <dbReference type="NCBI Taxonomy" id="7092"/>
    <lineage>
        <taxon>Eukaryota</taxon>
        <taxon>Metazoa</taxon>
        <taxon>Ecdysozoa</taxon>
        <taxon>Arthropoda</taxon>
        <taxon>Hexapoda</taxon>
        <taxon>Insecta</taxon>
        <taxon>Pterygota</taxon>
        <taxon>Neoptera</taxon>
        <taxon>Endopterygota</taxon>
        <taxon>Lepidoptera</taxon>
        <taxon>Glossata</taxon>
        <taxon>Ditrysia</taxon>
        <taxon>Bombycoidea</taxon>
        <taxon>Bombycidae</taxon>
        <taxon>Bombycinae</taxon>
        <taxon>Bombyx</taxon>
    </lineage>
</organism>
<dbReference type="Proteomes" id="UP000504629">
    <property type="component" value="Unplaced"/>
</dbReference>
<dbReference type="SMART" id="SM00165">
    <property type="entry name" value="UBA"/>
    <property type="match status" value="3"/>
</dbReference>